<keyword evidence="11" id="KW-1185">Reference proteome</keyword>
<evidence type="ECO:0000256" key="4">
    <source>
        <dbReference type="ARBA" id="ARBA00022691"/>
    </source>
</evidence>
<evidence type="ECO:0000256" key="7">
    <source>
        <dbReference type="ARBA" id="ARBA00023004"/>
    </source>
</evidence>
<keyword evidence="8" id="KW-0411">Iron-sulfur</keyword>
<proteinExistence type="inferred from homology"/>
<evidence type="ECO:0000256" key="2">
    <source>
        <dbReference type="ARBA" id="ARBA00009777"/>
    </source>
</evidence>
<keyword evidence="4" id="KW-0949">S-adenosyl-L-methionine</keyword>
<dbReference type="Proteomes" id="UP000253490">
    <property type="component" value="Unassembled WGS sequence"/>
</dbReference>
<evidence type="ECO:0000313" key="11">
    <source>
        <dbReference type="Proteomes" id="UP000253490"/>
    </source>
</evidence>
<evidence type="ECO:0000256" key="1">
    <source>
        <dbReference type="ARBA" id="ARBA00001966"/>
    </source>
</evidence>
<dbReference type="GO" id="GO:0016829">
    <property type="term" value="F:lyase activity"/>
    <property type="evidence" value="ECO:0007669"/>
    <property type="project" value="UniProtKB-KW"/>
</dbReference>
<protein>
    <submittedName>
        <fullName evidence="10">Pyruvate formate lyase activating enzyme</fullName>
    </submittedName>
</protein>
<dbReference type="AlphaFoldDB" id="A0A366IFT2"/>
<comment type="similarity">
    <text evidence="2">Belongs to the organic radical-activating enzymes family.</text>
</comment>
<keyword evidence="6" id="KW-0560">Oxidoreductase</keyword>
<evidence type="ECO:0000256" key="5">
    <source>
        <dbReference type="ARBA" id="ARBA00022723"/>
    </source>
</evidence>
<keyword evidence="10" id="KW-0456">Lyase</keyword>
<dbReference type="PROSITE" id="PS01087">
    <property type="entry name" value="RADICAL_ACTIVATING"/>
    <property type="match status" value="1"/>
</dbReference>
<dbReference type="InterPro" id="IPR012839">
    <property type="entry name" value="Organic_radical_activase"/>
</dbReference>
<dbReference type="Gene3D" id="3.20.20.70">
    <property type="entry name" value="Aldolase class I"/>
    <property type="match status" value="1"/>
</dbReference>
<dbReference type="PANTHER" id="PTHR30352">
    <property type="entry name" value="PYRUVATE FORMATE-LYASE-ACTIVATING ENZYME"/>
    <property type="match status" value="1"/>
</dbReference>
<sequence>MMKGLIFNIQRYSVHDGSGIRTVVFLKGCPLFCPWCSNPESQGAVQHTEWIKNGKTETIGEWKTVEEVVDEVLKDEMFFRTSSGGVTLSGGEALAQYEFARELLKELKLYSIHTAIETTGSTSAYHLKELLPYLDQVLFDLKIMDEKNLKKVLGANLSKVKESFKLAAETEGVELIPRVPLIPDYTANEENLMQIIDFLKKYNINQVHLLPFHQYGSNKYHYLGWEYAMDGIPALSTDEINNIKEIFIAKKIIPIIEGLA</sequence>
<evidence type="ECO:0000259" key="9">
    <source>
        <dbReference type="PROSITE" id="PS51918"/>
    </source>
</evidence>
<gene>
    <name evidence="10" type="ORF">DES36_10168</name>
</gene>
<dbReference type="InterPro" id="IPR001989">
    <property type="entry name" value="Radical_activat_CS"/>
</dbReference>
<dbReference type="SUPFAM" id="SSF102114">
    <property type="entry name" value="Radical SAM enzymes"/>
    <property type="match status" value="1"/>
</dbReference>
<dbReference type="PIRSF" id="PIRSF000371">
    <property type="entry name" value="PFL_act_enz"/>
    <property type="match status" value="1"/>
</dbReference>
<dbReference type="OrthoDB" id="9782387at2"/>
<dbReference type="InterPro" id="IPR034457">
    <property type="entry name" value="Organic_radical-activating"/>
</dbReference>
<dbReference type="PROSITE" id="PS51918">
    <property type="entry name" value="RADICAL_SAM"/>
    <property type="match status" value="1"/>
</dbReference>
<evidence type="ECO:0000313" key="10">
    <source>
        <dbReference type="EMBL" id="RBP70017.1"/>
    </source>
</evidence>
<reference evidence="10 11" key="1">
    <citation type="submission" date="2018-06" db="EMBL/GenBank/DDBJ databases">
        <title>Genomic Encyclopedia of Type Strains, Phase IV (KMG-IV): sequencing the most valuable type-strain genomes for metagenomic binning, comparative biology and taxonomic classification.</title>
        <authorList>
            <person name="Goeker M."/>
        </authorList>
    </citation>
    <scope>NUCLEOTIDE SEQUENCE [LARGE SCALE GENOMIC DNA]</scope>
    <source>
        <strain evidence="10 11">DSM 22112</strain>
    </source>
</reference>
<comment type="caution">
    <text evidence="10">The sequence shown here is derived from an EMBL/GenBank/DDBJ whole genome shotgun (WGS) entry which is preliminary data.</text>
</comment>
<organism evidence="10 11">
    <name type="scientific">Alkalibaculum bacchi</name>
    <dbReference type="NCBI Taxonomy" id="645887"/>
    <lineage>
        <taxon>Bacteria</taxon>
        <taxon>Bacillati</taxon>
        <taxon>Bacillota</taxon>
        <taxon>Clostridia</taxon>
        <taxon>Eubacteriales</taxon>
        <taxon>Eubacteriaceae</taxon>
        <taxon>Alkalibaculum</taxon>
    </lineage>
</organism>
<keyword evidence="3" id="KW-0004">4Fe-4S</keyword>
<dbReference type="SFLD" id="SFLDS00029">
    <property type="entry name" value="Radical_SAM"/>
    <property type="match status" value="1"/>
</dbReference>
<name>A0A366IFT2_9FIRM</name>
<keyword evidence="10" id="KW-0670">Pyruvate</keyword>
<dbReference type="SFLD" id="SFLDG01066">
    <property type="entry name" value="organic_radical-activating_enz"/>
    <property type="match status" value="1"/>
</dbReference>
<dbReference type="InterPro" id="IPR007197">
    <property type="entry name" value="rSAM"/>
</dbReference>
<dbReference type="GO" id="GO:0051539">
    <property type="term" value="F:4 iron, 4 sulfur cluster binding"/>
    <property type="evidence" value="ECO:0007669"/>
    <property type="project" value="UniProtKB-KW"/>
</dbReference>
<dbReference type="GO" id="GO:0016491">
    <property type="term" value="F:oxidoreductase activity"/>
    <property type="evidence" value="ECO:0007669"/>
    <property type="project" value="UniProtKB-KW"/>
</dbReference>
<dbReference type="CDD" id="cd01335">
    <property type="entry name" value="Radical_SAM"/>
    <property type="match status" value="1"/>
</dbReference>
<feature type="domain" description="Radical SAM core" evidence="9">
    <location>
        <begin position="15"/>
        <end position="249"/>
    </location>
</feature>
<keyword evidence="5" id="KW-0479">Metal-binding</keyword>
<dbReference type="EMBL" id="QNRX01000001">
    <property type="protein sequence ID" value="RBP70017.1"/>
    <property type="molecule type" value="Genomic_DNA"/>
</dbReference>
<evidence type="ECO:0000256" key="6">
    <source>
        <dbReference type="ARBA" id="ARBA00023002"/>
    </source>
</evidence>
<evidence type="ECO:0000256" key="3">
    <source>
        <dbReference type="ARBA" id="ARBA00022485"/>
    </source>
</evidence>
<accession>A0A366IFT2</accession>
<dbReference type="GO" id="GO:0046872">
    <property type="term" value="F:metal ion binding"/>
    <property type="evidence" value="ECO:0007669"/>
    <property type="project" value="UniProtKB-KW"/>
</dbReference>
<dbReference type="RefSeq" id="WP_113919230.1">
    <property type="nucleotide sequence ID" value="NZ_QNRX01000001.1"/>
</dbReference>
<dbReference type="InterPro" id="IPR013785">
    <property type="entry name" value="Aldolase_TIM"/>
</dbReference>
<dbReference type="PANTHER" id="PTHR30352:SF4">
    <property type="entry name" value="PYRUVATE FORMATE-LYASE 2-ACTIVATING ENZYME"/>
    <property type="match status" value="1"/>
</dbReference>
<dbReference type="Pfam" id="PF04055">
    <property type="entry name" value="Radical_SAM"/>
    <property type="match status" value="1"/>
</dbReference>
<dbReference type="NCBIfam" id="TIGR02494">
    <property type="entry name" value="PFLE_PFLC"/>
    <property type="match status" value="1"/>
</dbReference>
<keyword evidence="7" id="KW-0408">Iron</keyword>
<comment type="cofactor">
    <cofactor evidence="1">
        <name>[4Fe-4S] cluster</name>
        <dbReference type="ChEBI" id="CHEBI:49883"/>
    </cofactor>
</comment>
<dbReference type="InterPro" id="IPR058240">
    <property type="entry name" value="rSAM_sf"/>
</dbReference>
<evidence type="ECO:0000256" key="8">
    <source>
        <dbReference type="ARBA" id="ARBA00023014"/>
    </source>
</evidence>